<evidence type="ECO:0000313" key="2">
    <source>
        <dbReference type="Proteomes" id="UP000821866"/>
    </source>
</evidence>
<dbReference type="Proteomes" id="UP000821866">
    <property type="component" value="Unassembled WGS sequence"/>
</dbReference>
<keyword evidence="2" id="KW-1185">Reference proteome</keyword>
<name>A0A9J6CW74_RHIMP</name>
<gene>
    <name evidence="1" type="ORF">HPB51_028904</name>
</gene>
<comment type="caution">
    <text evidence="1">The sequence shown here is derived from an EMBL/GenBank/DDBJ whole genome shotgun (WGS) entry which is preliminary data.</text>
</comment>
<dbReference type="InterPro" id="IPR005312">
    <property type="entry name" value="DUF1759"/>
</dbReference>
<accession>A0A9J6CW74</accession>
<protein>
    <submittedName>
        <fullName evidence="1">Uncharacterized protein</fullName>
    </submittedName>
</protein>
<dbReference type="Pfam" id="PF03564">
    <property type="entry name" value="DUF1759"/>
    <property type="match status" value="1"/>
</dbReference>
<sequence length="115" mass="13287">MECAVDLYLDGDQYVSCPNDRSVPEVWTSFTKADYRAMSWGRMSVDIFLEAVQRSCHTNTFLSKTEKFCYFHNYLVDEAVVVIAGSPKTQASYESAAWLLKQRLWNKSSIVQQHF</sequence>
<reference evidence="1" key="1">
    <citation type="journal article" date="2020" name="Cell">
        <title>Large-Scale Comparative Analyses of Tick Genomes Elucidate Their Genetic Diversity and Vector Capacities.</title>
        <authorList>
            <consortium name="Tick Genome and Microbiome Consortium (TIGMIC)"/>
            <person name="Jia N."/>
            <person name="Wang J."/>
            <person name="Shi W."/>
            <person name="Du L."/>
            <person name="Sun Y."/>
            <person name="Zhan W."/>
            <person name="Jiang J.F."/>
            <person name="Wang Q."/>
            <person name="Zhang B."/>
            <person name="Ji P."/>
            <person name="Bell-Sakyi L."/>
            <person name="Cui X.M."/>
            <person name="Yuan T.T."/>
            <person name="Jiang B.G."/>
            <person name="Yang W.F."/>
            <person name="Lam T.T."/>
            <person name="Chang Q.C."/>
            <person name="Ding S.J."/>
            <person name="Wang X.J."/>
            <person name="Zhu J.G."/>
            <person name="Ruan X.D."/>
            <person name="Zhao L."/>
            <person name="Wei J.T."/>
            <person name="Ye R.Z."/>
            <person name="Que T.C."/>
            <person name="Du C.H."/>
            <person name="Zhou Y.H."/>
            <person name="Cheng J.X."/>
            <person name="Dai P.F."/>
            <person name="Guo W.B."/>
            <person name="Han X.H."/>
            <person name="Huang E.J."/>
            <person name="Li L.F."/>
            <person name="Wei W."/>
            <person name="Gao Y.C."/>
            <person name="Liu J.Z."/>
            <person name="Shao H.Z."/>
            <person name="Wang X."/>
            <person name="Wang C.C."/>
            <person name="Yang T.C."/>
            <person name="Huo Q.B."/>
            <person name="Li W."/>
            <person name="Chen H.Y."/>
            <person name="Chen S.E."/>
            <person name="Zhou L.G."/>
            <person name="Ni X.B."/>
            <person name="Tian J.H."/>
            <person name="Sheng Y."/>
            <person name="Liu T."/>
            <person name="Pan Y.S."/>
            <person name="Xia L.Y."/>
            <person name="Li J."/>
            <person name="Zhao F."/>
            <person name="Cao W.C."/>
        </authorList>
    </citation>
    <scope>NUCLEOTIDE SEQUENCE</scope>
    <source>
        <strain evidence="1">Rmic-2018</strain>
    </source>
</reference>
<reference evidence="1" key="2">
    <citation type="submission" date="2021-09" db="EMBL/GenBank/DDBJ databases">
        <authorList>
            <person name="Jia N."/>
            <person name="Wang J."/>
            <person name="Shi W."/>
            <person name="Du L."/>
            <person name="Sun Y."/>
            <person name="Zhan W."/>
            <person name="Jiang J."/>
            <person name="Wang Q."/>
            <person name="Zhang B."/>
            <person name="Ji P."/>
            <person name="Sakyi L.B."/>
            <person name="Cui X."/>
            <person name="Yuan T."/>
            <person name="Jiang B."/>
            <person name="Yang W."/>
            <person name="Lam T.T.-Y."/>
            <person name="Chang Q."/>
            <person name="Ding S."/>
            <person name="Wang X."/>
            <person name="Zhu J."/>
            <person name="Ruan X."/>
            <person name="Zhao L."/>
            <person name="Wei J."/>
            <person name="Que T."/>
            <person name="Du C."/>
            <person name="Cheng J."/>
            <person name="Dai P."/>
            <person name="Han X."/>
            <person name="Huang E."/>
            <person name="Gao Y."/>
            <person name="Liu J."/>
            <person name="Shao H."/>
            <person name="Ye R."/>
            <person name="Li L."/>
            <person name="Wei W."/>
            <person name="Wang X."/>
            <person name="Wang C."/>
            <person name="Huo Q."/>
            <person name="Li W."/>
            <person name="Guo W."/>
            <person name="Chen H."/>
            <person name="Chen S."/>
            <person name="Zhou L."/>
            <person name="Zhou L."/>
            <person name="Ni X."/>
            <person name="Tian J."/>
            <person name="Zhou Y."/>
            <person name="Sheng Y."/>
            <person name="Liu T."/>
            <person name="Pan Y."/>
            <person name="Xia L."/>
            <person name="Li J."/>
            <person name="Zhao F."/>
            <person name="Cao W."/>
        </authorList>
    </citation>
    <scope>NUCLEOTIDE SEQUENCE</scope>
    <source>
        <strain evidence="1">Rmic-2018</strain>
        <tissue evidence="1">Larvae</tissue>
    </source>
</reference>
<organism evidence="1 2">
    <name type="scientific">Rhipicephalus microplus</name>
    <name type="common">Cattle tick</name>
    <name type="synonym">Boophilus microplus</name>
    <dbReference type="NCBI Taxonomy" id="6941"/>
    <lineage>
        <taxon>Eukaryota</taxon>
        <taxon>Metazoa</taxon>
        <taxon>Ecdysozoa</taxon>
        <taxon>Arthropoda</taxon>
        <taxon>Chelicerata</taxon>
        <taxon>Arachnida</taxon>
        <taxon>Acari</taxon>
        <taxon>Parasitiformes</taxon>
        <taxon>Ixodida</taxon>
        <taxon>Ixodoidea</taxon>
        <taxon>Ixodidae</taxon>
        <taxon>Rhipicephalinae</taxon>
        <taxon>Rhipicephalus</taxon>
        <taxon>Boophilus</taxon>
    </lineage>
</organism>
<dbReference type="AlphaFoldDB" id="A0A9J6CW74"/>
<proteinExistence type="predicted"/>
<evidence type="ECO:0000313" key="1">
    <source>
        <dbReference type="EMBL" id="KAH7934729.1"/>
    </source>
</evidence>
<dbReference type="EMBL" id="JABSTU010005977">
    <property type="protein sequence ID" value="KAH7934729.1"/>
    <property type="molecule type" value="Genomic_DNA"/>
</dbReference>